<organism evidence="2 3">
    <name type="scientific">Strix occidentalis caurina</name>
    <name type="common">northern spotted owl</name>
    <dbReference type="NCBI Taxonomy" id="311401"/>
    <lineage>
        <taxon>Eukaryota</taxon>
        <taxon>Metazoa</taxon>
        <taxon>Chordata</taxon>
        <taxon>Craniata</taxon>
        <taxon>Vertebrata</taxon>
        <taxon>Euteleostomi</taxon>
        <taxon>Archelosauria</taxon>
        <taxon>Archosauria</taxon>
        <taxon>Dinosauria</taxon>
        <taxon>Saurischia</taxon>
        <taxon>Theropoda</taxon>
        <taxon>Coelurosauria</taxon>
        <taxon>Aves</taxon>
        <taxon>Neognathae</taxon>
        <taxon>Neoaves</taxon>
        <taxon>Telluraves</taxon>
        <taxon>Strigiformes</taxon>
        <taxon>Strigidae</taxon>
        <taxon>Strix</taxon>
    </lineage>
</organism>
<feature type="domain" description="Ig-like" evidence="1">
    <location>
        <begin position="82"/>
        <end position="123"/>
    </location>
</feature>
<dbReference type="Ensembl" id="ENSSOCT00000009028.1">
    <property type="protein sequence ID" value="ENSSOCP00000008800.1"/>
    <property type="gene ID" value="ENSSOCG00000006691.1"/>
</dbReference>
<dbReference type="SMART" id="SM00407">
    <property type="entry name" value="IGc1"/>
    <property type="match status" value="1"/>
</dbReference>
<reference evidence="2" key="1">
    <citation type="submission" date="2025-08" db="UniProtKB">
        <authorList>
            <consortium name="Ensembl"/>
        </authorList>
    </citation>
    <scope>IDENTIFICATION</scope>
</reference>
<proteinExistence type="predicted"/>
<evidence type="ECO:0000259" key="1">
    <source>
        <dbReference type="PROSITE" id="PS50835"/>
    </source>
</evidence>
<dbReference type="Gene3D" id="2.60.40.10">
    <property type="entry name" value="Immunoglobulins"/>
    <property type="match status" value="1"/>
</dbReference>
<dbReference type="Pfam" id="PF07654">
    <property type="entry name" value="C1-set"/>
    <property type="match status" value="1"/>
</dbReference>
<dbReference type="Proteomes" id="UP000694551">
    <property type="component" value="Unplaced"/>
</dbReference>
<reference evidence="2" key="2">
    <citation type="submission" date="2025-09" db="UniProtKB">
        <authorList>
            <consortium name="Ensembl"/>
        </authorList>
    </citation>
    <scope>IDENTIFICATION</scope>
</reference>
<dbReference type="PANTHER" id="PTHR19944:SF86">
    <property type="entry name" value="HLA CLASS II HISTOCOMPATIBILITY ANTIGEN, DR ALPHA CHAIN"/>
    <property type="match status" value="1"/>
</dbReference>
<protein>
    <recommendedName>
        <fullName evidence="1">Ig-like domain-containing protein</fullName>
    </recommendedName>
</protein>
<dbReference type="InterPro" id="IPR050160">
    <property type="entry name" value="MHC/Immunoglobulin"/>
</dbReference>
<evidence type="ECO:0000313" key="2">
    <source>
        <dbReference type="Ensembl" id="ENSSOCP00000008800.1"/>
    </source>
</evidence>
<dbReference type="PANTHER" id="PTHR19944">
    <property type="entry name" value="MHC CLASS II-RELATED"/>
    <property type="match status" value="1"/>
</dbReference>
<dbReference type="AlphaFoldDB" id="A0A8D0F1A4"/>
<keyword evidence="3" id="KW-1185">Reference proteome</keyword>
<dbReference type="PROSITE" id="PS50835">
    <property type="entry name" value="IG_LIKE"/>
    <property type="match status" value="1"/>
</dbReference>
<dbReference type="InterPro" id="IPR003597">
    <property type="entry name" value="Ig_C1-set"/>
</dbReference>
<dbReference type="InterPro" id="IPR013783">
    <property type="entry name" value="Ig-like_fold"/>
</dbReference>
<accession>A0A8D0F1A4</accession>
<name>A0A8D0F1A4_STROC</name>
<dbReference type="SUPFAM" id="SSF48726">
    <property type="entry name" value="Immunoglobulin"/>
    <property type="match status" value="1"/>
</dbReference>
<sequence>MSVAPADLSLTKFSLTLNSTCGLTSAEHRGQIPSLSLLATLVLVQARMPLAPLATWAHCWRCGVGLSPGSRPALTPGLSTGPAEVTMFPKRRVELGDPNVLTCYVDKFWPPVLSITWLKNGQQVTEGVLETVFSRGWDRTSRKFSSCPSSPGLPTPILRHWGEQGPLPIRPVLQTLHQLRCPSLDTLESFNGLFGVRGPKLNPLIEGRPHQC</sequence>
<dbReference type="InterPro" id="IPR036179">
    <property type="entry name" value="Ig-like_dom_sf"/>
</dbReference>
<dbReference type="InterPro" id="IPR007110">
    <property type="entry name" value="Ig-like_dom"/>
</dbReference>
<evidence type="ECO:0000313" key="3">
    <source>
        <dbReference type="Proteomes" id="UP000694551"/>
    </source>
</evidence>